<dbReference type="OrthoDB" id="662759at2"/>
<protein>
    <recommendedName>
        <fullName evidence="4">Thiol-activated cytolysin</fullName>
    </recommendedName>
</protein>
<sequence>MRTKIWLLIIALTVSNFALAQVRPNLPIVLKKNTKYASFKTLSKQKALQFKPQKQFTIPIQSSNKDVVDVSNFAKYLAEEKKVFPERLINADCNFLPINYRNSQQEVGLFFPSPNFSNAIFPGAIYQFNTIKTQSPIPYTKFMNRNPMDLTMNIFDAAIGDNPPVVISNFGYGTVSGATKNILSKYINGVTPADVVTEVILVESNEQMNSILGTAGSVDVGFKLNVPIPKIPVTVDLANKVSVSNTSTTTTSTESKKNTVILRFRQVFYVASMTAQQGPQFDVFNDIDKTQLEQDLVYVSSVSYGQMFYVVLTSEFTKEALYNAVMNKVSTETSLGVTGVGLPVGGAVTVGTSNLSTSEVTNILTSSKTEIKTFQYGGQAINMGTTIDEVLRNLNSKIVVKFNAQNIGAPIGYTLNFAADHSPAWINSNVNYATTNCGVVSADRKYDVKLVLQNLSAKKVEDTDNDEDLFGSLSASVQAPGKNASFPNMWKKNGESYDVKALGNEDGVTKAYKDIPTNINAIKTIVTNVSNEDLRKTKISLRGNLKDKEVFADRGYVCEECNGSPLIINLADYANQIETMQPGESKFIKLGNSDQFKLNFYEGGNKNASHIIVNWKIEVIAK</sequence>
<keyword evidence="3" id="KW-1185">Reference proteome</keyword>
<dbReference type="SUPFAM" id="SSF56978">
    <property type="entry name" value="Perfringolysin"/>
    <property type="match status" value="1"/>
</dbReference>
<name>A0A4U1C7F6_9SPHI</name>
<dbReference type="Gene3D" id="3.90.840.10">
    <property type="entry name" value="Thiol-activated cytolysin superfamily/Thiol-activated cytolysin, alpha-beta domain"/>
    <property type="match status" value="2"/>
</dbReference>
<gene>
    <name evidence="2" type="ORF">FA045_09525</name>
</gene>
<evidence type="ECO:0000313" key="2">
    <source>
        <dbReference type="EMBL" id="TKC01465.1"/>
    </source>
</evidence>
<dbReference type="Pfam" id="PF01289">
    <property type="entry name" value="Thiol_cytolysin"/>
    <property type="match status" value="1"/>
</dbReference>
<dbReference type="EMBL" id="SWBO01000004">
    <property type="protein sequence ID" value="TKC01465.1"/>
    <property type="molecule type" value="Genomic_DNA"/>
</dbReference>
<dbReference type="AlphaFoldDB" id="A0A4U1C7F6"/>
<evidence type="ECO:0000256" key="1">
    <source>
        <dbReference type="SAM" id="SignalP"/>
    </source>
</evidence>
<dbReference type="InterPro" id="IPR036359">
    <property type="entry name" value="Thiol_cytolysin_sf"/>
</dbReference>
<feature type="chain" id="PRO_5020824361" description="Thiol-activated cytolysin" evidence="1">
    <location>
        <begin position="21"/>
        <end position="622"/>
    </location>
</feature>
<reference evidence="2 3" key="1">
    <citation type="submission" date="2019-04" db="EMBL/GenBank/DDBJ databases">
        <title>Pedobacter sp. AR-2-6 sp. nov., isolated from Arctic soil.</title>
        <authorList>
            <person name="Dahal R.H."/>
            <person name="Kim D.-U."/>
        </authorList>
    </citation>
    <scope>NUCLEOTIDE SEQUENCE [LARGE SCALE GENOMIC DNA]</scope>
    <source>
        <strain evidence="2 3">AR-2-6</strain>
    </source>
</reference>
<comment type="caution">
    <text evidence="2">The sequence shown here is derived from an EMBL/GenBank/DDBJ whole genome shotgun (WGS) entry which is preliminary data.</text>
</comment>
<dbReference type="InterPro" id="IPR001869">
    <property type="entry name" value="Thiol_cytolysin"/>
</dbReference>
<proteinExistence type="predicted"/>
<dbReference type="GO" id="GO:0015485">
    <property type="term" value="F:cholesterol binding"/>
    <property type="evidence" value="ECO:0007669"/>
    <property type="project" value="InterPro"/>
</dbReference>
<dbReference type="Proteomes" id="UP000310477">
    <property type="component" value="Unassembled WGS sequence"/>
</dbReference>
<evidence type="ECO:0000313" key="3">
    <source>
        <dbReference type="Proteomes" id="UP000310477"/>
    </source>
</evidence>
<accession>A0A4U1C7F6</accession>
<feature type="signal peptide" evidence="1">
    <location>
        <begin position="1"/>
        <end position="20"/>
    </location>
</feature>
<dbReference type="RefSeq" id="WP_136876833.1">
    <property type="nucleotide sequence ID" value="NZ_SWBO01000004.1"/>
</dbReference>
<dbReference type="InterPro" id="IPR036363">
    <property type="entry name" value="Thiol_cytolysin_ab_sf"/>
</dbReference>
<organism evidence="2 3">
    <name type="scientific">Pedobacter cryotolerans</name>
    <dbReference type="NCBI Taxonomy" id="2571270"/>
    <lineage>
        <taxon>Bacteria</taxon>
        <taxon>Pseudomonadati</taxon>
        <taxon>Bacteroidota</taxon>
        <taxon>Sphingobacteriia</taxon>
        <taxon>Sphingobacteriales</taxon>
        <taxon>Sphingobacteriaceae</taxon>
        <taxon>Pedobacter</taxon>
    </lineage>
</organism>
<keyword evidence="1" id="KW-0732">Signal</keyword>
<evidence type="ECO:0008006" key="4">
    <source>
        <dbReference type="Google" id="ProtNLM"/>
    </source>
</evidence>